<proteinExistence type="predicted"/>
<gene>
    <name evidence="1" type="ORF">SDC9_109163</name>
</gene>
<name>A0A645BA82_9ZZZZ</name>
<comment type="caution">
    <text evidence="1">The sequence shown here is derived from an EMBL/GenBank/DDBJ whole genome shotgun (WGS) entry which is preliminary data.</text>
</comment>
<dbReference type="EMBL" id="VSSQ01018796">
    <property type="protein sequence ID" value="MPM62297.1"/>
    <property type="molecule type" value="Genomic_DNA"/>
</dbReference>
<dbReference type="AlphaFoldDB" id="A0A645BA82"/>
<accession>A0A645BA82</accession>
<evidence type="ECO:0000313" key="1">
    <source>
        <dbReference type="EMBL" id="MPM62297.1"/>
    </source>
</evidence>
<reference evidence="1" key="1">
    <citation type="submission" date="2019-08" db="EMBL/GenBank/DDBJ databases">
        <authorList>
            <person name="Kucharzyk K."/>
            <person name="Murdoch R.W."/>
            <person name="Higgins S."/>
            <person name="Loffler F."/>
        </authorList>
    </citation>
    <scope>NUCLEOTIDE SEQUENCE</scope>
</reference>
<organism evidence="1">
    <name type="scientific">bioreactor metagenome</name>
    <dbReference type="NCBI Taxonomy" id="1076179"/>
    <lineage>
        <taxon>unclassified sequences</taxon>
        <taxon>metagenomes</taxon>
        <taxon>ecological metagenomes</taxon>
    </lineage>
</organism>
<protein>
    <submittedName>
        <fullName evidence="1">Uncharacterized protein</fullName>
    </submittedName>
</protein>
<sequence>MLVLTKFENVSNSAWSSLTSVNLGGRSYTVPSDALYYNKTSKQWITQDEARAFAISSTVYTDNSGYVRVVEVR</sequence>